<reference evidence="1 2" key="1">
    <citation type="submission" date="2019-02" db="EMBL/GenBank/DDBJ databases">
        <title>Complete genome sequence of Desulfobacter hydrogenophilus AcRS1.</title>
        <authorList>
            <person name="Marietou A."/>
            <person name="Lund M.B."/>
            <person name="Marshall I.P.G."/>
            <person name="Schreiber L."/>
            <person name="Jorgensen B."/>
        </authorList>
    </citation>
    <scope>NUCLEOTIDE SEQUENCE [LARGE SCALE GENOMIC DNA]</scope>
    <source>
        <strain evidence="1 2">AcRS1</strain>
    </source>
</reference>
<gene>
    <name evidence="1" type="ORF">EYB58_16145</name>
</gene>
<protein>
    <submittedName>
        <fullName evidence="1">Uncharacterized protein</fullName>
    </submittedName>
</protein>
<dbReference type="EMBL" id="CP036313">
    <property type="protein sequence ID" value="QBH14311.1"/>
    <property type="molecule type" value="Genomic_DNA"/>
</dbReference>
<name>A0ABX5RJA0_9BACT</name>
<dbReference type="Proteomes" id="UP000293902">
    <property type="component" value="Chromosome"/>
</dbReference>
<dbReference type="RefSeq" id="WP_131072097.1">
    <property type="nucleotide sequence ID" value="NZ_CP036313.1"/>
</dbReference>
<accession>A0ABX5RJA0</accession>
<keyword evidence="2" id="KW-1185">Reference proteome</keyword>
<proteinExistence type="predicted"/>
<organism evidence="1 2">
    <name type="scientific">Desulfobacter hydrogenophilus</name>
    <dbReference type="NCBI Taxonomy" id="2291"/>
    <lineage>
        <taxon>Bacteria</taxon>
        <taxon>Pseudomonadati</taxon>
        <taxon>Thermodesulfobacteriota</taxon>
        <taxon>Desulfobacteria</taxon>
        <taxon>Desulfobacterales</taxon>
        <taxon>Desulfobacteraceae</taxon>
        <taxon>Desulfobacter</taxon>
    </lineage>
</organism>
<evidence type="ECO:0000313" key="2">
    <source>
        <dbReference type="Proteomes" id="UP000293902"/>
    </source>
</evidence>
<evidence type="ECO:0000313" key="1">
    <source>
        <dbReference type="EMBL" id="QBH14311.1"/>
    </source>
</evidence>
<sequence>MDSMDMVDRVEDVAVRIDCLADLICAARASDFSMSDSGLTGFLLILNQLSDDLRKVTGTPSRCHD</sequence>